<protein>
    <submittedName>
        <fullName evidence="2">ISChy6, transposase</fullName>
    </submittedName>
</protein>
<accession>A0A1Z5HXL9</accession>
<evidence type="ECO:0000313" key="2">
    <source>
        <dbReference type="EMBL" id="GAW94279.1"/>
    </source>
</evidence>
<reference evidence="3" key="1">
    <citation type="journal article" date="2017" name="Appl. Environ. Microbiol.">
        <title>Genomic analysis of Calderihabitans maritimus KKC1, a thermophilic hydrogenogenic carboxydotrophic bacterium isolated from marine sediment.</title>
        <authorList>
            <person name="Omae K."/>
            <person name="Yoneda Y."/>
            <person name="Fukuyama Y."/>
            <person name="Yoshida T."/>
            <person name="Sako Y."/>
        </authorList>
    </citation>
    <scope>NUCLEOTIDE SEQUENCE [LARGE SCALE GENOMIC DNA]</scope>
    <source>
        <strain evidence="3">KKC1</strain>
    </source>
</reference>
<keyword evidence="3" id="KW-1185">Reference proteome</keyword>
<name>A0A1Z5HXL9_9FIRM</name>
<dbReference type="AlphaFoldDB" id="A0A1Z5HXL9"/>
<evidence type="ECO:0000259" key="1">
    <source>
        <dbReference type="Pfam" id="PF09299"/>
    </source>
</evidence>
<dbReference type="EMBL" id="BDGJ01000211">
    <property type="protein sequence ID" value="GAW94279.1"/>
    <property type="molecule type" value="Genomic_DNA"/>
</dbReference>
<dbReference type="Proteomes" id="UP000197032">
    <property type="component" value="Unassembled WGS sequence"/>
</dbReference>
<dbReference type="Pfam" id="PF09299">
    <property type="entry name" value="Mu-transpos_C"/>
    <property type="match status" value="1"/>
</dbReference>
<feature type="domain" description="Transposase-like Mu C-terminal" evidence="1">
    <location>
        <begin position="32"/>
        <end position="80"/>
    </location>
</feature>
<proteinExistence type="predicted"/>
<evidence type="ECO:0000313" key="3">
    <source>
        <dbReference type="Proteomes" id="UP000197032"/>
    </source>
</evidence>
<sequence length="113" mass="12937">MHASLGMTPLDKYLSQASTVRMVDDPATLEPLFLKREYRKVKHDGTISVNKRLYEVPPRFIGHKIEVRFDEDGVYVYEDGVAVVKAVPVNFTDNAYVKRDALSFTRMLDGKEE</sequence>
<gene>
    <name evidence="2" type="ORF">KKC1_33890</name>
</gene>
<organism evidence="2 3">
    <name type="scientific">Calderihabitans maritimus</name>
    <dbReference type="NCBI Taxonomy" id="1246530"/>
    <lineage>
        <taxon>Bacteria</taxon>
        <taxon>Bacillati</taxon>
        <taxon>Bacillota</taxon>
        <taxon>Clostridia</taxon>
        <taxon>Neomoorellales</taxon>
        <taxon>Calderihabitantaceae</taxon>
        <taxon>Calderihabitans</taxon>
    </lineage>
</organism>
<dbReference type="InterPro" id="IPR015378">
    <property type="entry name" value="Transposase-like_Mu_C"/>
</dbReference>
<comment type="caution">
    <text evidence="2">The sequence shown here is derived from an EMBL/GenBank/DDBJ whole genome shotgun (WGS) entry which is preliminary data.</text>
</comment>